<dbReference type="InterPro" id="IPR025568">
    <property type="entry name" value="DUF4334"/>
</dbReference>
<evidence type="ECO:0000313" key="4">
    <source>
        <dbReference type="Proteomes" id="UP000515512"/>
    </source>
</evidence>
<keyword evidence="4" id="KW-1185">Reference proteome</keyword>
<dbReference type="InterPro" id="IPR025951">
    <property type="entry name" value="GXWXG_dom"/>
</dbReference>
<evidence type="ECO:0000313" key="3">
    <source>
        <dbReference type="EMBL" id="QLY29070.1"/>
    </source>
</evidence>
<reference evidence="3 4" key="1">
    <citation type="submission" date="2020-07" db="EMBL/GenBank/DDBJ databases">
        <authorList>
            <person name="Zhuang K."/>
            <person name="Ran Y."/>
        </authorList>
    </citation>
    <scope>NUCLEOTIDE SEQUENCE [LARGE SCALE GENOMIC DNA]</scope>
    <source>
        <strain evidence="3 4">WCH-YHL-001</strain>
    </source>
</reference>
<dbReference type="Gene3D" id="2.40.128.580">
    <property type="entry name" value="GXWXG domain"/>
    <property type="match status" value="1"/>
</dbReference>
<gene>
    <name evidence="3" type="ORF">H0264_27700</name>
</gene>
<dbReference type="Pfam" id="PF14232">
    <property type="entry name" value="DUF4334"/>
    <property type="match status" value="1"/>
</dbReference>
<organism evidence="3 4">
    <name type="scientific">Nocardia huaxiensis</name>
    <dbReference type="NCBI Taxonomy" id="2755382"/>
    <lineage>
        <taxon>Bacteria</taxon>
        <taxon>Bacillati</taxon>
        <taxon>Actinomycetota</taxon>
        <taxon>Actinomycetes</taxon>
        <taxon>Mycobacteriales</taxon>
        <taxon>Nocardiaceae</taxon>
        <taxon>Nocardia</taxon>
    </lineage>
</organism>
<dbReference type="AlphaFoldDB" id="A0A7D6VGF7"/>
<accession>A0A7D6VGF7</accession>
<dbReference type="EMBL" id="CP059399">
    <property type="protein sequence ID" value="QLY29070.1"/>
    <property type="molecule type" value="Genomic_DNA"/>
</dbReference>
<feature type="domain" description="GXWXG" evidence="1">
    <location>
        <begin position="29"/>
        <end position="85"/>
    </location>
</feature>
<evidence type="ECO:0000259" key="2">
    <source>
        <dbReference type="Pfam" id="PF14232"/>
    </source>
</evidence>
<dbReference type="RefSeq" id="WP_181580276.1">
    <property type="nucleotide sequence ID" value="NZ_CP059399.1"/>
</dbReference>
<name>A0A7D6VGF7_9NOCA</name>
<dbReference type="Pfam" id="PF14231">
    <property type="entry name" value="GXWXG"/>
    <property type="match status" value="1"/>
</dbReference>
<sequence length="187" mass="20781">MVAGGAAADGAVRLKALRDSGCTPAQAWELFDSLPVVAVDEITTGRWRGDEIDTGHPWKGALVESGWYGKQFDDADSVQPLLFAEPASAIFAVDPRRVPLFLAGKVPVSAIRPLRKSLRALRPLLSTRTPRARLRNLEFRGKTSAAMIYDHLPIIDIFRRVDEDTLLGVMDLRGMRDPYFFVLFRDS</sequence>
<protein>
    <submittedName>
        <fullName evidence="3">DUF4334 domain-containing protein</fullName>
    </submittedName>
</protein>
<evidence type="ECO:0000259" key="1">
    <source>
        <dbReference type="Pfam" id="PF14231"/>
    </source>
</evidence>
<dbReference type="Proteomes" id="UP000515512">
    <property type="component" value="Chromosome"/>
</dbReference>
<feature type="domain" description="DUF4334" evidence="2">
    <location>
        <begin position="130"/>
        <end position="185"/>
    </location>
</feature>
<proteinExistence type="predicted"/>
<dbReference type="KEGG" id="nhu:H0264_27700"/>